<reference evidence="2" key="1">
    <citation type="submission" date="2018-11" db="EMBL/GenBank/DDBJ databases">
        <authorList>
            <consortium name="Pathogen Informatics"/>
        </authorList>
    </citation>
    <scope>NUCLEOTIDE SEQUENCE</scope>
</reference>
<evidence type="ECO:0000313" key="2">
    <source>
        <dbReference type="EMBL" id="VEL17349.1"/>
    </source>
</evidence>
<protein>
    <submittedName>
        <fullName evidence="2">Uncharacterized protein</fullName>
    </submittedName>
</protein>
<proteinExistence type="predicted"/>
<accession>A0A448WQ51</accession>
<feature type="region of interest" description="Disordered" evidence="1">
    <location>
        <begin position="137"/>
        <end position="160"/>
    </location>
</feature>
<dbReference type="EMBL" id="CAAALY010032226">
    <property type="protein sequence ID" value="VEL17349.1"/>
    <property type="molecule type" value="Genomic_DNA"/>
</dbReference>
<organism evidence="2 3">
    <name type="scientific">Protopolystoma xenopodis</name>
    <dbReference type="NCBI Taxonomy" id="117903"/>
    <lineage>
        <taxon>Eukaryota</taxon>
        <taxon>Metazoa</taxon>
        <taxon>Spiralia</taxon>
        <taxon>Lophotrochozoa</taxon>
        <taxon>Platyhelminthes</taxon>
        <taxon>Monogenea</taxon>
        <taxon>Polyopisthocotylea</taxon>
        <taxon>Polystomatidea</taxon>
        <taxon>Polystomatidae</taxon>
        <taxon>Protopolystoma</taxon>
    </lineage>
</organism>
<evidence type="ECO:0000256" key="1">
    <source>
        <dbReference type="SAM" id="MobiDB-lite"/>
    </source>
</evidence>
<sequence>MKPEDNDFYACLAQTDVNCITLAPSPSQPPGRLTVRFAPIHVLPAAVWAASHPSTLFSTSNSFRTYPSLGSEPGSLGFSSVSSLPGCDFEAGQGGSRAQNWLRNGSGGPAKPGPGNKIAEVYGLAHRVSHLICRAKGQPPPSWEWYPPGSNRPIPKDSDG</sequence>
<dbReference type="OrthoDB" id="2151624at2759"/>
<name>A0A448WQ51_9PLAT</name>
<evidence type="ECO:0000313" key="3">
    <source>
        <dbReference type="Proteomes" id="UP000784294"/>
    </source>
</evidence>
<comment type="caution">
    <text evidence="2">The sequence shown here is derived from an EMBL/GenBank/DDBJ whole genome shotgun (WGS) entry which is preliminary data.</text>
</comment>
<dbReference type="Proteomes" id="UP000784294">
    <property type="component" value="Unassembled WGS sequence"/>
</dbReference>
<gene>
    <name evidence="2" type="ORF">PXEA_LOCUS10789</name>
</gene>
<dbReference type="AlphaFoldDB" id="A0A448WQ51"/>
<keyword evidence="3" id="KW-1185">Reference proteome</keyword>
<feature type="region of interest" description="Disordered" evidence="1">
    <location>
        <begin position="91"/>
        <end position="115"/>
    </location>
</feature>